<evidence type="ECO:0000313" key="2">
    <source>
        <dbReference type="Proteomes" id="UP000019141"/>
    </source>
</evidence>
<dbReference type="HOGENOM" id="CLU_147221_0_0_7"/>
<dbReference type="EMBL" id="AZHW01000810">
    <property type="protein sequence ID" value="ETW96273.1"/>
    <property type="molecule type" value="Genomic_DNA"/>
</dbReference>
<keyword evidence="2" id="KW-1185">Reference proteome</keyword>
<accession>W4LDX8</accession>
<protein>
    <submittedName>
        <fullName evidence="1">Uncharacterized protein</fullName>
    </submittedName>
</protein>
<dbReference type="Proteomes" id="UP000019141">
    <property type="component" value="Unassembled WGS sequence"/>
</dbReference>
<gene>
    <name evidence="1" type="ORF">ETSY1_27250</name>
</gene>
<sequence length="137" mass="15592">MAAQAVTLHLPETLYIRLQQHAQATHQSFDEIALRAIQAGAPPSWEDAPREFQADLATLDRLDDDALWRIARSEQTETEMTRYSDLLEANANDRLSDDDQAELAQLRVQADRFMLRKVHAAALLRWRGHHIPPADSL</sequence>
<proteinExistence type="predicted"/>
<organism evidence="1 2">
    <name type="scientific">Entotheonella factor</name>
    <dbReference type="NCBI Taxonomy" id="1429438"/>
    <lineage>
        <taxon>Bacteria</taxon>
        <taxon>Pseudomonadati</taxon>
        <taxon>Nitrospinota/Tectimicrobiota group</taxon>
        <taxon>Candidatus Tectimicrobiota</taxon>
        <taxon>Candidatus Entotheonellia</taxon>
        <taxon>Candidatus Entotheonellales</taxon>
        <taxon>Candidatus Entotheonellaceae</taxon>
        <taxon>Candidatus Entotheonella</taxon>
    </lineage>
</organism>
<comment type="caution">
    <text evidence="1">The sequence shown here is derived from an EMBL/GenBank/DDBJ whole genome shotgun (WGS) entry which is preliminary data.</text>
</comment>
<reference evidence="1 2" key="1">
    <citation type="journal article" date="2014" name="Nature">
        <title>An environmental bacterial taxon with a large and distinct metabolic repertoire.</title>
        <authorList>
            <person name="Wilson M.C."/>
            <person name="Mori T."/>
            <person name="Ruckert C."/>
            <person name="Uria A.R."/>
            <person name="Helf M.J."/>
            <person name="Takada K."/>
            <person name="Gernert C."/>
            <person name="Steffens U.A."/>
            <person name="Heycke N."/>
            <person name="Schmitt S."/>
            <person name="Rinke C."/>
            <person name="Helfrich E.J."/>
            <person name="Brachmann A.O."/>
            <person name="Gurgui C."/>
            <person name="Wakimoto T."/>
            <person name="Kracht M."/>
            <person name="Crusemann M."/>
            <person name="Hentschel U."/>
            <person name="Abe I."/>
            <person name="Matsunaga S."/>
            <person name="Kalinowski J."/>
            <person name="Takeyama H."/>
            <person name="Piel J."/>
        </authorList>
    </citation>
    <scope>NUCLEOTIDE SEQUENCE [LARGE SCALE GENOMIC DNA]</scope>
    <source>
        <strain evidence="2">TSY1</strain>
    </source>
</reference>
<name>W4LDX8_ENTF1</name>
<dbReference type="AlphaFoldDB" id="W4LDX8"/>
<evidence type="ECO:0000313" key="1">
    <source>
        <dbReference type="EMBL" id="ETW96273.1"/>
    </source>
</evidence>